<feature type="compositionally biased region" description="Pro residues" evidence="1">
    <location>
        <begin position="66"/>
        <end position="76"/>
    </location>
</feature>
<dbReference type="InterPro" id="IPR036063">
    <property type="entry name" value="Smr_dom_sf"/>
</dbReference>
<evidence type="ECO:0000256" key="1">
    <source>
        <dbReference type="SAM" id="MobiDB-lite"/>
    </source>
</evidence>
<dbReference type="Gene3D" id="3.30.1370.110">
    <property type="match status" value="1"/>
</dbReference>
<feature type="region of interest" description="Disordered" evidence="1">
    <location>
        <begin position="20"/>
        <end position="85"/>
    </location>
</feature>
<feature type="domain" description="Smr" evidence="2">
    <location>
        <begin position="97"/>
        <end position="185"/>
    </location>
</feature>
<sequence length="189" mass="20936">MSRDGRRRVLTYDERVLWSTVTQSMKPLRPDAAPAGPEPAASDARQPVPKAKSEVKPQPPETLIAPSPPKPAPIAPPLSRRAKRNVARGKHEIDARLDLHGLTQSEAHHALLRFLRTASARDARLVLVITGKGKAGSHDEGRERGVLRRQVPQWLSLPEFRDYVVGFEDAHIAHGGEGALYVRVRRARD</sequence>
<accession>A0A371B8Z7</accession>
<organism evidence="3 4">
    <name type="scientific">Undibacter mobilis</name>
    <dbReference type="NCBI Taxonomy" id="2292256"/>
    <lineage>
        <taxon>Bacteria</taxon>
        <taxon>Pseudomonadati</taxon>
        <taxon>Pseudomonadota</taxon>
        <taxon>Alphaproteobacteria</taxon>
        <taxon>Hyphomicrobiales</taxon>
        <taxon>Nitrobacteraceae</taxon>
        <taxon>Undibacter</taxon>
    </lineage>
</organism>
<dbReference type="PANTHER" id="PTHR35562">
    <property type="entry name" value="DNA ENDONUCLEASE SMRA-RELATED"/>
    <property type="match status" value="1"/>
</dbReference>
<keyword evidence="4" id="KW-1185">Reference proteome</keyword>
<evidence type="ECO:0000259" key="2">
    <source>
        <dbReference type="PROSITE" id="PS50828"/>
    </source>
</evidence>
<comment type="caution">
    <text evidence="3">The sequence shown here is derived from an EMBL/GenBank/DDBJ whole genome shotgun (WGS) entry which is preliminary data.</text>
</comment>
<dbReference type="Pfam" id="PF01713">
    <property type="entry name" value="Smr"/>
    <property type="match status" value="1"/>
</dbReference>
<proteinExistence type="predicted"/>
<dbReference type="PROSITE" id="PS50828">
    <property type="entry name" value="SMR"/>
    <property type="match status" value="1"/>
</dbReference>
<dbReference type="SUPFAM" id="SSF160443">
    <property type="entry name" value="SMR domain-like"/>
    <property type="match status" value="1"/>
</dbReference>
<evidence type="ECO:0000313" key="4">
    <source>
        <dbReference type="Proteomes" id="UP000263993"/>
    </source>
</evidence>
<dbReference type="EMBL" id="QRGO01000001">
    <property type="protein sequence ID" value="RDV04058.1"/>
    <property type="molecule type" value="Genomic_DNA"/>
</dbReference>
<dbReference type="RefSeq" id="WP_115516084.1">
    <property type="nucleotide sequence ID" value="NZ_QRGO01000001.1"/>
</dbReference>
<dbReference type="SMART" id="SM00463">
    <property type="entry name" value="SMR"/>
    <property type="match status" value="1"/>
</dbReference>
<gene>
    <name evidence="3" type="ORF">DXH78_05335</name>
</gene>
<dbReference type="InterPro" id="IPR002625">
    <property type="entry name" value="Smr_dom"/>
</dbReference>
<protein>
    <submittedName>
        <fullName evidence="3">DNA mismatch repair protein MutS</fullName>
    </submittedName>
</protein>
<dbReference type="AlphaFoldDB" id="A0A371B8Z7"/>
<name>A0A371B8Z7_9BRAD</name>
<dbReference type="OrthoDB" id="7165597at2"/>
<evidence type="ECO:0000313" key="3">
    <source>
        <dbReference type="EMBL" id="RDV04058.1"/>
    </source>
</evidence>
<feature type="compositionally biased region" description="Low complexity" evidence="1">
    <location>
        <begin position="30"/>
        <end position="44"/>
    </location>
</feature>
<dbReference type="PANTHER" id="PTHR35562:SF2">
    <property type="entry name" value="DNA ENDONUCLEASE SMRA-RELATED"/>
    <property type="match status" value="1"/>
</dbReference>
<reference evidence="4" key="1">
    <citation type="submission" date="2018-08" db="EMBL/GenBank/DDBJ databases">
        <authorList>
            <person name="Kim S.-J."/>
            <person name="Jung G.-Y."/>
        </authorList>
    </citation>
    <scope>NUCLEOTIDE SEQUENCE [LARGE SCALE GENOMIC DNA]</scope>
    <source>
        <strain evidence="4">GY_H</strain>
    </source>
</reference>
<dbReference type="Proteomes" id="UP000263993">
    <property type="component" value="Unassembled WGS sequence"/>
</dbReference>